<dbReference type="AlphaFoldDB" id="A0AAJ0CQG4"/>
<reference evidence="2" key="1">
    <citation type="submission" date="2023-06" db="EMBL/GenBank/DDBJ databases">
        <title>Conoideocrella luteorostrata (Hypocreales: Clavicipitaceae), a potential biocontrol fungus for elongate hemlock scale in United States Christmas tree production areas.</title>
        <authorList>
            <person name="Barrett H."/>
            <person name="Lovett B."/>
            <person name="Macias A.M."/>
            <person name="Stajich J.E."/>
            <person name="Kasson M.T."/>
        </authorList>
    </citation>
    <scope>NUCLEOTIDE SEQUENCE</scope>
    <source>
        <strain evidence="2">ARSEF 14590</strain>
    </source>
</reference>
<name>A0AAJ0CQG4_9HYPO</name>
<dbReference type="EMBL" id="JASWJB010000075">
    <property type="protein sequence ID" value="KAK2601548.1"/>
    <property type="molecule type" value="Genomic_DNA"/>
</dbReference>
<protein>
    <submittedName>
        <fullName evidence="2">Uncharacterized protein</fullName>
    </submittedName>
</protein>
<evidence type="ECO:0000256" key="1">
    <source>
        <dbReference type="SAM" id="MobiDB-lite"/>
    </source>
</evidence>
<comment type="caution">
    <text evidence="2">The sequence shown here is derived from an EMBL/GenBank/DDBJ whole genome shotgun (WGS) entry which is preliminary data.</text>
</comment>
<feature type="region of interest" description="Disordered" evidence="1">
    <location>
        <begin position="1"/>
        <end position="38"/>
    </location>
</feature>
<evidence type="ECO:0000313" key="3">
    <source>
        <dbReference type="Proteomes" id="UP001251528"/>
    </source>
</evidence>
<feature type="compositionally biased region" description="Basic and acidic residues" evidence="1">
    <location>
        <begin position="14"/>
        <end position="38"/>
    </location>
</feature>
<proteinExistence type="predicted"/>
<dbReference type="Proteomes" id="UP001251528">
    <property type="component" value="Unassembled WGS sequence"/>
</dbReference>
<gene>
    <name evidence="2" type="ORF">QQS21_004866</name>
</gene>
<accession>A0AAJ0CQG4</accession>
<keyword evidence="3" id="KW-1185">Reference proteome</keyword>
<evidence type="ECO:0000313" key="2">
    <source>
        <dbReference type="EMBL" id="KAK2601548.1"/>
    </source>
</evidence>
<organism evidence="2 3">
    <name type="scientific">Conoideocrella luteorostrata</name>
    <dbReference type="NCBI Taxonomy" id="1105319"/>
    <lineage>
        <taxon>Eukaryota</taxon>
        <taxon>Fungi</taxon>
        <taxon>Dikarya</taxon>
        <taxon>Ascomycota</taxon>
        <taxon>Pezizomycotina</taxon>
        <taxon>Sordariomycetes</taxon>
        <taxon>Hypocreomycetidae</taxon>
        <taxon>Hypocreales</taxon>
        <taxon>Clavicipitaceae</taxon>
        <taxon>Conoideocrella</taxon>
    </lineage>
</organism>
<sequence length="79" mass="8853">MSNGDLVVEEEEVKADKKQSPCLPVDREQEVHEAKPDHPMPFPLDLDLHYVCKVPGTLKLRHAVAAKLVELAPRRSCTP</sequence>